<feature type="region of interest" description="Disordered" evidence="1">
    <location>
        <begin position="1"/>
        <end position="21"/>
    </location>
</feature>
<evidence type="ECO:0000256" key="1">
    <source>
        <dbReference type="SAM" id="MobiDB-lite"/>
    </source>
</evidence>
<dbReference type="Proteomes" id="UP000509322">
    <property type="component" value="Plasmid unnamed1"/>
</dbReference>
<evidence type="ECO:0000313" key="2">
    <source>
        <dbReference type="EMBL" id="QLH16866.1"/>
    </source>
</evidence>
<name>A0A7H9C1L4_PARPN</name>
<dbReference type="AlphaFoldDB" id="A0A7H9C1L4"/>
<geneLocation type="plasmid" evidence="2 3">
    <name>unnamed1</name>
</geneLocation>
<sequence length="70" mass="7691">MNPDTEETRQTSKSVDDQEFIMQGKPATCRNRQVFPLLARVISGERGNFAAGDHAVGMSRSVGGPRRQSL</sequence>
<dbReference type="GeneID" id="51373233"/>
<keyword evidence="2" id="KW-0614">Plasmid</keyword>
<evidence type="ECO:0000313" key="3">
    <source>
        <dbReference type="Proteomes" id="UP000509322"/>
    </source>
</evidence>
<proteinExistence type="predicted"/>
<organism evidence="2 3">
    <name type="scientific">Paracoccus pantotrophus</name>
    <name type="common">Thiosphaera pantotropha</name>
    <dbReference type="NCBI Taxonomy" id="82367"/>
    <lineage>
        <taxon>Bacteria</taxon>
        <taxon>Pseudomonadati</taxon>
        <taxon>Pseudomonadota</taxon>
        <taxon>Alphaproteobacteria</taxon>
        <taxon>Rhodobacterales</taxon>
        <taxon>Paracoccaceae</taxon>
        <taxon>Paracoccus</taxon>
    </lineage>
</organism>
<feature type="region of interest" description="Disordered" evidence="1">
    <location>
        <begin position="50"/>
        <end position="70"/>
    </location>
</feature>
<protein>
    <submittedName>
        <fullName evidence="2">Uncharacterized protein</fullName>
    </submittedName>
</protein>
<reference evidence="2 3" key="1">
    <citation type="submission" date="2020-07" db="EMBL/GenBank/DDBJ databases">
        <title>The complete genome of Paracoccus pantotrophus ACCC 10489.</title>
        <authorList>
            <person name="Si Y."/>
        </authorList>
    </citation>
    <scope>NUCLEOTIDE SEQUENCE [LARGE SCALE GENOMIC DNA]</scope>
    <source>
        <strain evidence="2 3">ACCC10489</strain>
        <plasmid evidence="2 3">unnamed1</plasmid>
    </source>
</reference>
<gene>
    <name evidence="2" type="ORF">HYQ43_21895</name>
</gene>
<dbReference type="RefSeq" id="WP_167521746.1">
    <property type="nucleotide sequence ID" value="NZ_CP038205.1"/>
</dbReference>
<accession>A0A7H9C1L4</accession>
<feature type="compositionally biased region" description="Basic and acidic residues" evidence="1">
    <location>
        <begin position="1"/>
        <end position="16"/>
    </location>
</feature>
<dbReference type="EMBL" id="CP058691">
    <property type="protein sequence ID" value="QLH16866.1"/>
    <property type="molecule type" value="Genomic_DNA"/>
</dbReference>